<reference evidence="1 2" key="1">
    <citation type="submission" date="2014-02" db="EMBL/GenBank/DDBJ databases">
        <title>Single nucleus genome sequencing reveals high similarity among nuclei of an endomycorrhizal fungus.</title>
        <authorList>
            <person name="Lin K."/>
            <person name="Geurts R."/>
            <person name="Zhang Z."/>
            <person name="Limpens E."/>
            <person name="Saunders D.G."/>
            <person name="Mu D."/>
            <person name="Pang E."/>
            <person name="Cao H."/>
            <person name="Cha H."/>
            <person name="Lin T."/>
            <person name="Zhou Q."/>
            <person name="Shang Y."/>
            <person name="Li Y."/>
            <person name="Ivanov S."/>
            <person name="Sharma T."/>
            <person name="Velzen R.V."/>
            <person name="Ruijter N.D."/>
            <person name="Aanen D.K."/>
            <person name="Win J."/>
            <person name="Kamoun S."/>
            <person name="Bisseling T."/>
            <person name="Huang S."/>
        </authorList>
    </citation>
    <scope>NUCLEOTIDE SEQUENCE [LARGE SCALE GENOMIC DNA]</scope>
    <source>
        <strain evidence="2">DAOM197198w</strain>
    </source>
</reference>
<accession>A0A015LF46</accession>
<organism evidence="1 2">
    <name type="scientific">Rhizophagus irregularis (strain DAOM 197198w)</name>
    <name type="common">Glomus intraradices</name>
    <dbReference type="NCBI Taxonomy" id="1432141"/>
    <lineage>
        <taxon>Eukaryota</taxon>
        <taxon>Fungi</taxon>
        <taxon>Fungi incertae sedis</taxon>
        <taxon>Mucoromycota</taxon>
        <taxon>Glomeromycotina</taxon>
        <taxon>Glomeromycetes</taxon>
        <taxon>Glomerales</taxon>
        <taxon>Glomeraceae</taxon>
        <taxon>Rhizophagus</taxon>
    </lineage>
</organism>
<sequence length="165" mass="18532">MSCSAIVLKNPINSSDKDNSLISAQLLLLNPENFLSKISNNLLSLPNFKSSLRSANPVSSQSSSVRPTLKIIRAIDKYFKRSFQSFTSERYLIVLVKPGSLVSILWPNRNINLSSSSKLRTLYQNDVASEYSRFLHPSYCLHIVIYSIRTFPINVSAINLTFISS</sequence>
<proteinExistence type="predicted"/>
<name>A0A015LF46_RHIIW</name>
<protein>
    <submittedName>
        <fullName evidence="1">Uncharacterized protein</fullName>
    </submittedName>
</protein>
<evidence type="ECO:0000313" key="2">
    <source>
        <dbReference type="Proteomes" id="UP000022910"/>
    </source>
</evidence>
<dbReference type="AlphaFoldDB" id="A0A015LF46"/>
<dbReference type="Proteomes" id="UP000022910">
    <property type="component" value="Unassembled WGS sequence"/>
</dbReference>
<dbReference type="EMBL" id="JEMT01009265">
    <property type="protein sequence ID" value="EXX78309.1"/>
    <property type="molecule type" value="Genomic_DNA"/>
</dbReference>
<gene>
    <name evidence="1" type="ORF">RirG_016140</name>
</gene>
<keyword evidence="2" id="KW-1185">Reference proteome</keyword>
<evidence type="ECO:0000313" key="1">
    <source>
        <dbReference type="EMBL" id="EXX78309.1"/>
    </source>
</evidence>
<dbReference type="HOGENOM" id="CLU_1611676_0_0_1"/>
<comment type="caution">
    <text evidence="1">The sequence shown here is derived from an EMBL/GenBank/DDBJ whole genome shotgun (WGS) entry which is preliminary data.</text>
</comment>